<dbReference type="AlphaFoldDB" id="A0A3M7SAF9"/>
<proteinExistence type="predicted"/>
<evidence type="ECO:0008006" key="3">
    <source>
        <dbReference type="Google" id="ProtNLM"/>
    </source>
</evidence>
<dbReference type="EMBL" id="REGN01001773">
    <property type="protein sequence ID" value="RNA32647.1"/>
    <property type="molecule type" value="Genomic_DNA"/>
</dbReference>
<keyword evidence="2" id="KW-1185">Reference proteome</keyword>
<reference evidence="1 2" key="1">
    <citation type="journal article" date="2018" name="Sci. Rep.">
        <title>Genomic signatures of local adaptation to the degree of environmental predictability in rotifers.</title>
        <authorList>
            <person name="Franch-Gras L."/>
            <person name="Hahn C."/>
            <person name="Garcia-Roger E.M."/>
            <person name="Carmona M.J."/>
            <person name="Serra M."/>
            <person name="Gomez A."/>
        </authorList>
    </citation>
    <scope>NUCLEOTIDE SEQUENCE [LARGE SCALE GENOMIC DNA]</scope>
    <source>
        <strain evidence="1">HYR1</strain>
    </source>
</reference>
<name>A0A3M7SAF9_BRAPC</name>
<gene>
    <name evidence="1" type="ORF">BpHYR1_035331</name>
</gene>
<protein>
    <recommendedName>
        <fullName evidence="3">MULE transposase domain-containing protein</fullName>
    </recommendedName>
</protein>
<dbReference type="Proteomes" id="UP000276133">
    <property type="component" value="Unassembled WGS sequence"/>
</dbReference>
<comment type="caution">
    <text evidence="1">The sequence shown here is derived from an EMBL/GenBank/DDBJ whole genome shotgun (WGS) entry which is preliminary data.</text>
</comment>
<dbReference type="OrthoDB" id="6123510at2759"/>
<sequence length="215" mass="25542">MLGCWFHYYQALIRYLFEHCHKRALYYDSFQFKIWFRKFGALSLVPLKDIISGWNNILDTIPVDFDIGIVKFIKYFVKNWLHGRYGFTWNHFANDGPRTNNHLGGYHAKLSKITSATSNNVLAFINMIKKSETETSNRFYNTERNPIEEPKQLPKNKRKDDILARLKVQYTKNIITFEQYFEKLAAHIVDPYEAVKIKFDLDDEVKDEIETGKKR</sequence>
<organism evidence="1 2">
    <name type="scientific">Brachionus plicatilis</name>
    <name type="common">Marine rotifer</name>
    <name type="synonym">Brachionus muelleri</name>
    <dbReference type="NCBI Taxonomy" id="10195"/>
    <lineage>
        <taxon>Eukaryota</taxon>
        <taxon>Metazoa</taxon>
        <taxon>Spiralia</taxon>
        <taxon>Gnathifera</taxon>
        <taxon>Rotifera</taxon>
        <taxon>Eurotatoria</taxon>
        <taxon>Monogononta</taxon>
        <taxon>Pseudotrocha</taxon>
        <taxon>Ploima</taxon>
        <taxon>Brachionidae</taxon>
        <taxon>Brachionus</taxon>
    </lineage>
</organism>
<evidence type="ECO:0000313" key="1">
    <source>
        <dbReference type="EMBL" id="RNA32647.1"/>
    </source>
</evidence>
<evidence type="ECO:0000313" key="2">
    <source>
        <dbReference type="Proteomes" id="UP000276133"/>
    </source>
</evidence>
<accession>A0A3M7SAF9</accession>